<dbReference type="PROSITE" id="PS00107">
    <property type="entry name" value="PROTEIN_KINASE_ATP"/>
    <property type="match status" value="1"/>
</dbReference>
<feature type="domain" description="Protein kinase" evidence="5">
    <location>
        <begin position="38"/>
        <end position="293"/>
    </location>
</feature>
<dbReference type="CDD" id="cd14014">
    <property type="entry name" value="STKc_PknB_like"/>
    <property type="match status" value="1"/>
</dbReference>
<dbReference type="SMART" id="SM00220">
    <property type="entry name" value="S_TKc"/>
    <property type="match status" value="2"/>
</dbReference>
<dbReference type="SUPFAM" id="SSF56112">
    <property type="entry name" value="Protein kinase-like (PK-like)"/>
    <property type="match status" value="2"/>
</dbReference>
<dbReference type="PROSITE" id="PS00108">
    <property type="entry name" value="PROTEIN_KINASE_ST"/>
    <property type="match status" value="2"/>
</dbReference>
<reference evidence="6" key="1">
    <citation type="submission" date="2021-01" db="EMBL/GenBank/DDBJ databases">
        <authorList>
            <person name="Kaushik A."/>
        </authorList>
    </citation>
    <scope>NUCLEOTIDE SEQUENCE</scope>
    <source>
        <strain evidence="6">AG4-RS23</strain>
    </source>
</reference>
<accession>A0A8H3CLY1</accession>
<evidence type="ECO:0000256" key="3">
    <source>
        <dbReference type="ARBA" id="ARBA00022840"/>
    </source>
</evidence>
<keyword evidence="1" id="KW-0723">Serine/threonine-protein kinase</keyword>
<gene>
    <name evidence="6" type="ORF">RDB_LOCUS109844</name>
</gene>
<dbReference type="Gene3D" id="1.10.510.10">
    <property type="entry name" value="Transferase(Phosphotransferase) domain 1"/>
    <property type="match status" value="2"/>
</dbReference>
<evidence type="ECO:0000313" key="7">
    <source>
        <dbReference type="Proteomes" id="UP000663861"/>
    </source>
</evidence>
<comment type="caution">
    <text evidence="6">The sequence shown here is derived from an EMBL/GenBank/DDBJ whole genome shotgun (WGS) entry which is preliminary data.</text>
</comment>
<dbReference type="PANTHER" id="PTHR44329">
    <property type="entry name" value="SERINE/THREONINE-PROTEIN KINASE TNNI3K-RELATED"/>
    <property type="match status" value="1"/>
</dbReference>
<feature type="domain" description="Protein kinase" evidence="5">
    <location>
        <begin position="358"/>
        <end position="630"/>
    </location>
</feature>
<proteinExistence type="predicted"/>
<keyword evidence="1" id="KW-0418">Kinase</keyword>
<dbReference type="GO" id="GO:0004674">
    <property type="term" value="F:protein serine/threonine kinase activity"/>
    <property type="evidence" value="ECO:0007669"/>
    <property type="project" value="UniProtKB-KW"/>
</dbReference>
<dbReference type="InterPro" id="IPR051681">
    <property type="entry name" value="Ser/Thr_Kinases-Pseudokinases"/>
</dbReference>
<dbReference type="PANTHER" id="PTHR44329:SF214">
    <property type="entry name" value="PROTEIN KINASE DOMAIN-CONTAINING PROTEIN"/>
    <property type="match status" value="1"/>
</dbReference>
<dbReference type="InterPro" id="IPR017441">
    <property type="entry name" value="Protein_kinase_ATP_BS"/>
</dbReference>
<evidence type="ECO:0000259" key="5">
    <source>
        <dbReference type="PROSITE" id="PS50011"/>
    </source>
</evidence>
<dbReference type="InterPro" id="IPR011009">
    <property type="entry name" value="Kinase-like_dom_sf"/>
</dbReference>
<evidence type="ECO:0000256" key="2">
    <source>
        <dbReference type="ARBA" id="ARBA00022741"/>
    </source>
</evidence>
<feature type="binding site" evidence="4">
    <location>
        <position position="66"/>
    </location>
    <ligand>
        <name>ATP</name>
        <dbReference type="ChEBI" id="CHEBI:30616"/>
    </ligand>
</feature>
<dbReference type="Pfam" id="PF00069">
    <property type="entry name" value="Pkinase"/>
    <property type="match status" value="1"/>
</dbReference>
<dbReference type="GO" id="GO:0005524">
    <property type="term" value="F:ATP binding"/>
    <property type="evidence" value="ECO:0007669"/>
    <property type="project" value="UniProtKB-UniRule"/>
</dbReference>
<dbReference type="Proteomes" id="UP000663861">
    <property type="component" value="Unassembled WGS sequence"/>
</dbReference>
<dbReference type="AlphaFoldDB" id="A0A8H3CLY1"/>
<evidence type="ECO:0000256" key="1">
    <source>
        <dbReference type="ARBA" id="ARBA00022527"/>
    </source>
</evidence>
<sequence>MQLDGGTVMSEKTPTSDFLQHMVVRGVRDLTNEINMESTENSLVGAGGFADIYCADLYNGARVAIKVHRSYRDDQDWGYRKAAWRGVYNWSKLRHPNIHEMLGVAMLHGRMGVVSPWEDNGDIRSYLDREPDADRLRLCIQISTGVSYLHDNGIVHGDIKGINVLVSKDEIAMLIDFDGAELGDPSLAFSRVPGIMGSFRWMAPEVLFSLDVKSSKTDIYSLGMTILEVVTAKSPWSYIKENFRIPTVVGKQVPLRPKEISGDSLWNLLLECWSFEPDARPTAQYVLEALQNMSPDTIGPLDIEIDAGKPQEGPPGLDAPGKVGAVRISRNMPLVDVVSHLTARGCRDLSEHIDDLAFDALPSLGGGSGDIYFGSLLDSTPVCIKVARHTSDITRREKSQVYASREIHTWNKCNHPNILPFLGLAVFRERIAIVSPWIKNGTMRDFLKENPDTDRCRLSTQICDGITYLHSLDIVHGDLKGENVLISDDGDALLADFGSADLSNRTISFTQFLDQCGWTTRWGAPELLKEIIPRSKEADVYALGMTILEAITGKSPFSGKKEMAVMLAVCFKQELPARPIYLIPPTSEHGERLWQLLCKCWSHEVESRPSAVEVGSIMKTITKGGLLEAH</sequence>
<keyword evidence="2 4" id="KW-0547">Nucleotide-binding</keyword>
<dbReference type="InterPro" id="IPR000719">
    <property type="entry name" value="Prot_kinase_dom"/>
</dbReference>
<dbReference type="InterPro" id="IPR001245">
    <property type="entry name" value="Ser-Thr/Tyr_kinase_cat_dom"/>
</dbReference>
<dbReference type="EMBL" id="CAJMWY010002463">
    <property type="protein sequence ID" value="CAE6489522.1"/>
    <property type="molecule type" value="Genomic_DNA"/>
</dbReference>
<organism evidence="6 7">
    <name type="scientific">Rhizoctonia solani</name>
    <dbReference type="NCBI Taxonomy" id="456999"/>
    <lineage>
        <taxon>Eukaryota</taxon>
        <taxon>Fungi</taxon>
        <taxon>Dikarya</taxon>
        <taxon>Basidiomycota</taxon>
        <taxon>Agaricomycotina</taxon>
        <taxon>Agaricomycetes</taxon>
        <taxon>Cantharellales</taxon>
        <taxon>Ceratobasidiaceae</taxon>
        <taxon>Rhizoctonia</taxon>
    </lineage>
</organism>
<keyword evidence="3 4" id="KW-0067">ATP-binding</keyword>
<dbReference type="PROSITE" id="PS50011">
    <property type="entry name" value="PROTEIN_KINASE_DOM"/>
    <property type="match status" value="2"/>
</dbReference>
<name>A0A8H3CLY1_9AGAM</name>
<dbReference type="InterPro" id="IPR008271">
    <property type="entry name" value="Ser/Thr_kinase_AS"/>
</dbReference>
<evidence type="ECO:0000256" key="4">
    <source>
        <dbReference type="PROSITE-ProRule" id="PRU10141"/>
    </source>
</evidence>
<evidence type="ECO:0000313" key="6">
    <source>
        <dbReference type="EMBL" id="CAE6489522.1"/>
    </source>
</evidence>
<protein>
    <recommendedName>
        <fullName evidence="5">Protein kinase domain-containing protein</fullName>
    </recommendedName>
</protein>
<keyword evidence="1" id="KW-0808">Transferase</keyword>
<dbReference type="Pfam" id="PF07714">
    <property type="entry name" value="PK_Tyr_Ser-Thr"/>
    <property type="match status" value="1"/>
</dbReference>